<dbReference type="PATRIC" id="fig|1454001.3.peg.3553"/>
<dbReference type="Pfam" id="PF00072">
    <property type="entry name" value="Response_reg"/>
    <property type="match status" value="1"/>
</dbReference>
<feature type="domain" description="HTH luxR-type" evidence="4">
    <location>
        <begin position="145"/>
        <end position="210"/>
    </location>
</feature>
<dbReference type="PANTHER" id="PTHR43214">
    <property type="entry name" value="TWO-COMPONENT RESPONSE REGULATOR"/>
    <property type="match status" value="1"/>
</dbReference>
<dbReference type="SUPFAM" id="SSF52172">
    <property type="entry name" value="CheY-like"/>
    <property type="match status" value="1"/>
</dbReference>
<dbReference type="EMBL" id="JFAX01000029">
    <property type="protein sequence ID" value="EXI65062.1"/>
    <property type="molecule type" value="Genomic_DNA"/>
</dbReference>
<evidence type="ECO:0000256" key="2">
    <source>
        <dbReference type="ARBA" id="ARBA00023125"/>
    </source>
</evidence>
<feature type="modified residue" description="4-aspartylphosphate" evidence="3">
    <location>
        <position position="58"/>
    </location>
</feature>
<protein>
    <submittedName>
        <fullName evidence="6">Response regulator UvrY</fullName>
    </submittedName>
</protein>
<dbReference type="PRINTS" id="PR00038">
    <property type="entry name" value="HTHLUXR"/>
</dbReference>
<evidence type="ECO:0000259" key="5">
    <source>
        <dbReference type="PROSITE" id="PS50110"/>
    </source>
</evidence>
<dbReference type="GO" id="GO:0006355">
    <property type="term" value="P:regulation of DNA-templated transcription"/>
    <property type="evidence" value="ECO:0007669"/>
    <property type="project" value="InterPro"/>
</dbReference>
<dbReference type="InterPro" id="IPR058245">
    <property type="entry name" value="NreC/VraR/RcsB-like_REC"/>
</dbReference>
<evidence type="ECO:0000313" key="7">
    <source>
        <dbReference type="Proteomes" id="UP000020218"/>
    </source>
</evidence>
<dbReference type="SMART" id="SM00421">
    <property type="entry name" value="HTH_LUXR"/>
    <property type="match status" value="1"/>
</dbReference>
<name>A0A011NKF1_9PROT</name>
<proteinExistence type="predicted"/>
<keyword evidence="7" id="KW-1185">Reference proteome</keyword>
<dbReference type="InterPro" id="IPR039420">
    <property type="entry name" value="WalR-like"/>
</dbReference>
<dbReference type="PANTHER" id="PTHR43214:SF42">
    <property type="entry name" value="TRANSCRIPTIONAL REGULATORY PROTEIN DESR"/>
    <property type="match status" value="1"/>
</dbReference>
<dbReference type="InterPro" id="IPR016032">
    <property type="entry name" value="Sig_transdc_resp-reg_C-effctor"/>
</dbReference>
<feature type="domain" description="Response regulatory" evidence="5">
    <location>
        <begin position="7"/>
        <end position="123"/>
    </location>
</feature>
<dbReference type="PROSITE" id="PS50110">
    <property type="entry name" value="RESPONSE_REGULATORY"/>
    <property type="match status" value="1"/>
</dbReference>
<dbReference type="InterPro" id="IPR001789">
    <property type="entry name" value="Sig_transdc_resp-reg_receiver"/>
</dbReference>
<dbReference type="GO" id="GO:0003677">
    <property type="term" value="F:DNA binding"/>
    <property type="evidence" value="ECO:0007669"/>
    <property type="project" value="UniProtKB-KW"/>
</dbReference>
<evidence type="ECO:0000256" key="3">
    <source>
        <dbReference type="PROSITE-ProRule" id="PRU00169"/>
    </source>
</evidence>
<accession>A0A011NKF1</accession>
<sequence length="213" mass="22604">MSGRKLRILLVDDHAVVRGGLRLLLAESGEMEVAGEADSAEQAIGMIRQNEFDVALLDIGLPGKGGLDLLKQLRSERPGLAVLMLSMYAEEVYAVRALKAGAAGYLTKNSAPATLLAAIRKVARGGKHVSPALLDQLAVEVGQGRKSGSDALSDREIEVLRRIAAGESLTHIAAALHLSPKTVTTYRARIVEKTGLQSNAELARHALEKGLLS</sequence>
<dbReference type="STRING" id="1454001.AW08_03515"/>
<dbReference type="Pfam" id="PF00196">
    <property type="entry name" value="GerE"/>
    <property type="match status" value="1"/>
</dbReference>
<reference evidence="6" key="1">
    <citation type="submission" date="2014-02" db="EMBL/GenBank/DDBJ databases">
        <title>Expanding our view of genomic diversity in Candidatus Accumulibacter clades.</title>
        <authorList>
            <person name="Skennerton C.T."/>
            <person name="Barr J.J."/>
            <person name="Slater F.R."/>
            <person name="Bond P.L."/>
            <person name="Tyson G.W."/>
        </authorList>
    </citation>
    <scope>NUCLEOTIDE SEQUENCE [LARGE SCALE GENOMIC DNA]</scope>
</reference>
<keyword evidence="2" id="KW-0238">DNA-binding</keyword>
<dbReference type="InterPro" id="IPR000792">
    <property type="entry name" value="Tscrpt_reg_LuxR_C"/>
</dbReference>
<keyword evidence="1 3" id="KW-0597">Phosphoprotein</keyword>
<dbReference type="Gene3D" id="3.40.50.2300">
    <property type="match status" value="1"/>
</dbReference>
<dbReference type="GO" id="GO:0000160">
    <property type="term" value="P:phosphorelay signal transduction system"/>
    <property type="evidence" value="ECO:0007669"/>
    <property type="project" value="InterPro"/>
</dbReference>
<dbReference type="CDD" id="cd17535">
    <property type="entry name" value="REC_NarL-like"/>
    <property type="match status" value="1"/>
</dbReference>
<evidence type="ECO:0000313" key="6">
    <source>
        <dbReference type="EMBL" id="EXI65062.1"/>
    </source>
</evidence>
<comment type="caution">
    <text evidence="6">The sequence shown here is derived from an EMBL/GenBank/DDBJ whole genome shotgun (WGS) entry which is preliminary data.</text>
</comment>
<dbReference type="PROSITE" id="PS50043">
    <property type="entry name" value="HTH_LUXR_2"/>
    <property type="match status" value="1"/>
</dbReference>
<organism evidence="6 7">
    <name type="scientific">Candidatus Accumulibacter adjunctus</name>
    <dbReference type="NCBI Taxonomy" id="1454001"/>
    <lineage>
        <taxon>Bacteria</taxon>
        <taxon>Pseudomonadati</taxon>
        <taxon>Pseudomonadota</taxon>
        <taxon>Betaproteobacteria</taxon>
        <taxon>Candidatus Accumulibacter</taxon>
    </lineage>
</organism>
<evidence type="ECO:0000256" key="1">
    <source>
        <dbReference type="ARBA" id="ARBA00022553"/>
    </source>
</evidence>
<gene>
    <name evidence="6" type="primary">uvrY_2</name>
    <name evidence="6" type="ORF">AW08_03515</name>
</gene>
<dbReference type="InterPro" id="IPR011006">
    <property type="entry name" value="CheY-like_superfamily"/>
</dbReference>
<dbReference type="Proteomes" id="UP000020218">
    <property type="component" value="Unassembled WGS sequence"/>
</dbReference>
<dbReference type="SMART" id="SM00448">
    <property type="entry name" value="REC"/>
    <property type="match status" value="1"/>
</dbReference>
<dbReference type="CDD" id="cd06170">
    <property type="entry name" value="LuxR_C_like"/>
    <property type="match status" value="1"/>
</dbReference>
<dbReference type="SUPFAM" id="SSF46894">
    <property type="entry name" value="C-terminal effector domain of the bipartite response regulators"/>
    <property type="match status" value="1"/>
</dbReference>
<evidence type="ECO:0000259" key="4">
    <source>
        <dbReference type="PROSITE" id="PS50043"/>
    </source>
</evidence>
<dbReference type="AlphaFoldDB" id="A0A011NKF1"/>